<dbReference type="OrthoDB" id="25571at2759"/>
<evidence type="ECO:0000313" key="2">
    <source>
        <dbReference type="Proteomes" id="UP000054485"/>
    </source>
</evidence>
<keyword evidence="2" id="KW-1185">Reference proteome</keyword>
<dbReference type="InParanoid" id="A0A0D0BHW2"/>
<reference evidence="2" key="2">
    <citation type="submission" date="2015-01" db="EMBL/GenBank/DDBJ databases">
        <title>Evolutionary Origins and Diversification of the Mycorrhizal Mutualists.</title>
        <authorList>
            <consortium name="DOE Joint Genome Institute"/>
            <consortium name="Mycorrhizal Genomics Consortium"/>
            <person name="Kohler A."/>
            <person name="Kuo A."/>
            <person name="Nagy L.G."/>
            <person name="Floudas D."/>
            <person name="Copeland A."/>
            <person name="Barry K.W."/>
            <person name="Cichocki N."/>
            <person name="Veneault-Fourrey C."/>
            <person name="LaButti K."/>
            <person name="Lindquist E.A."/>
            <person name="Lipzen A."/>
            <person name="Lundell T."/>
            <person name="Morin E."/>
            <person name="Murat C."/>
            <person name="Riley R."/>
            <person name="Ohm R."/>
            <person name="Sun H."/>
            <person name="Tunlid A."/>
            <person name="Henrissat B."/>
            <person name="Grigoriev I.V."/>
            <person name="Hibbett D.S."/>
            <person name="Martin F."/>
        </authorList>
    </citation>
    <scope>NUCLEOTIDE SEQUENCE [LARGE SCALE GENOMIC DNA]</scope>
    <source>
        <strain evidence="2">UH-Slu-Lm8-n1</strain>
    </source>
</reference>
<dbReference type="Gene3D" id="2.40.50.140">
    <property type="entry name" value="Nucleic acid-binding proteins"/>
    <property type="match status" value="1"/>
</dbReference>
<proteinExistence type="predicted"/>
<accession>A0A0D0BHW2</accession>
<evidence type="ECO:0000313" key="1">
    <source>
        <dbReference type="EMBL" id="KIK49194.1"/>
    </source>
</evidence>
<name>A0A0D0BHW2_9AGAM</name>
<protein>
    <submittedName>
        <fullName evidence="1">Uncharacterized protein</fullName>
    </submittedName>
</protein>
<dbReference type="EMBL" id="KN835133">
    <property type="protein sequence ID" value="KIK49194.1"/>
    <property type="molecule type" value="Genomic_DNA"/>
</dbReference>
<dbReference type="HOGENOM" id="CLU_1556290_0_0_1"/>
<dbReference type="AlphaFoldDB" id="A0A0D0BHW2"/>
<gene>
    <name evidence="1" type="ORF">CY34DRAFT_306642</name>
</gene>
<organism evidence="1 2">
    <name type="scientific">Suillus luteus UH-Slu-Lm8-n1</name>
    <dbReference type="NCBI Taxonomy" id="930992"/>
    <lineage>
        <taxon>Eukaryota</taxon>
        <taxon>Fungi</taxon>
        <taxon>Dikarya</taxon>
        <taxon>Basidiomycota</taxon>
        <taxon>Agaricomycotina</taxon>
        <taxon>Agaricomycetes</taxon>
        <taxon>Agaricomycetidae</taxon>
        <taxon>Boletales</taxon>
        <taxon>Suillineae</taxon>
        <taxon>Suillaceae</taxon>
        <taxon>Suillus</taxon>
    </lineage>
</organism>
<dbReference type="InterPro" id="IPR012340">
    <property type="entry name" value="NA-bd_OB-fold"/>
</dbReference>
<sequence length="172" mass="19279">MDDHEPLLVETTVIKSSETESIRPITVFQALQAERLGNEVQFSLDGTKFSKILLVTHAILRPSDANGARGAYDLDDGTGRIYGSRSNKAGQDYTTFSAMIQQFDNRLACVMGNITQHGKQKMVEIESMTGAGYHQVMYHILECMRTSSIIERHARQVCAHSEFIMIIMTHIL</sequence>
<reference evidence="1 2" key="1">
    <citation type="submission" date="2014-04" db="EMBL/GenBank/DDBJ databases">
        <authorList>
            <consortium name="DOE Joint Genome Institute"/>
            <person name="Kuo A."/>
            <person name="Ruytinx J."/>
            <person name="Rineau F."/>
            <person name="Colpaert J."/>
            <person name="Kohler A."/>
            <person name="Nagy L.G."/>
            <person name="Floudas D."/>
            <person name="Copeland A."/>
            <person name="Barry K.W."/>
            <person name="Cichocki N."/>
            <person name="Veneault-Fourrey C."/>
            <person name="LaButti K."/>
            <person name="Lindquist E.A."/>
            <person name="Lipzen A."/>
            <person name="Lundell T."/>
            <person name="Morin E."/>
            <person name="Murat C."/>
            <person name="Sun H."/>
            <person name="Tunlid A."/>
            <person name="Henrissat B."/>
            <person name="Grigoriev I.V."/>
            <person name="Hibbett D.S."/>
            <person name="Martin F."/>
            <person name="Nordberg H.P."/>
            <person name="Cantor M.N."/>
            <person name="Hua S.X."/>
        </authorList>
    </citation>
    <scope>NUCLEOTIDE SEQUENCE [LARGE SCALE GENOMIC DNA]</scope>
    <source>
        <strain evidence="1 2">UH-Slu-Lm8-n1</strain>
    </source>
</reference>
<dbReference type="Proteomes" id="UP000054485">
    <property type="component" value="Unassembled WGS sequence"/>
</dbReference>